<dbReference type="Proteomes" id="UP000309676">
    <property type="component" value="Unassembled WGS sequence"/>
</dbReference>
<keyword evidence="5" id="KW-1185">Reference proteome</keyword>
<dbReference type="Pfam" id="PF09335">
    <property type="entry name" value="VTT_dom"/>
    <property type="match status" value="1"/>
</dbReference>
<dbReference type="EMBL" id="VCIW01000029">
    <property type="protein sequence ID" value="TLS48788.1"/>
    <property type="molecule type" value="Genomic_DNA"/>
</dbReference>
<evidence type="ECO:0000256" key="2">
    <source>
        <dbReference type="SAM" id="Phobius"/>
    </source>
</evidence>
<comment type="caution">
    <text evidence="4">The sequence shown here is derived from an EMBL/GenBank/DDBJ whole genome shotgun (WGS) entry which is preliminary data.</text>
</comment>
<protein>
    <submittedName>
        <fullName evidence="4">DedA family protein</fullName>
    </submittedName>
</protein>
<evidence type="ECO:0000256" key="1">
    <source>
        <dbReference type="ARBA" id="ARBA00010792"/>
    </source>
</evidence>
<feature type="transmembrane region" description="Helical" evidence="2">
    <location>
        <begin position="127"/>
        <end position="148"/>
    </location>
</feature>
<feature type="transmembrane region" description="Helical" evidence="2">
    <location>
        <begin position="45"/>
        <end position="68"/>
    </location>
</feature>
<dbReference type="InterPro" id="IPR032816">
    <property type="entry name" value="VTT_dom"/>
</dbReference>
<reference evidence="4 5" key="1">
    <citation type="submission" date="2019-05" db="EMBL/GenBank/DDBJ databases">
        <authorList>
            <person name="Narsing Rao M.P."/>
            <person name="Li W.J."/>
        </authorList>
    </citation>
    <scope>NUCLEOTIDE SEQUENCE [LARGE SCALE GENOMIC DNA]</scope>
    <source>
        <strain evidence="4 5">SYSU_K30003</strain>
    </source>
</reference>
<name>A0A5R9G5L4_9BACL</name>
<comment type="similarity">
    <text evidence="1">Belongs to the DedA family.</text>
</comment>
<dbReference type="PANTHER" id="PTHR42709">
    <property type="entry name" value="ALKALINE PHOSPHATASE LIKE PROTEIN"/>
    <property type="match status" value="1"/>
</dbReference>
<keyword evidence="2" id="KW-0472">Membrane</keyword>
<feature type="domain" description="VTT" evidence="3">
    <location>
        <begin position="49"/>
        <end position="146"/>
    </location>
</feature>
<dbReference type="RefSeq" id="WP_138197853.1">
    <property type="nucleotide sequence ID" value="NZ_VCIW01000029.1"/>
</dbReference>
<feature type="transmembrane region" description="Helical" evidence="2">
    <location>
        <begin position="12"/>
        <end position="33"/>
    </location>
</feature>
<proteinExistence type="inferred from homology"/>
<evidence type="ECO:0000313" key="5">
    <source>
        <dbReference type="Proteomes" id="UP000309676"/>
    </source>
</evidence>
<keyword evidence="2" id="KW-0812">Transmembrane</keyword>
<evidence type="ECO:0000259" key="3">
    <source>
        <dbReference type="Pfam" id="PF09335"/>
    </source>
</evidence>
<accession>A0A5R9G5L4</accession>
<gene>
    <name evidence="4" type="ORF">FE782_29015</name>
</gene>
<dbReference type="PANTHER" id="PTHR42709:SF11">
    <property type="entry name" value="DEDA FAMILY PROTEIN"/>
    <property type="match status" value="1"/>
</dbReference>
<dbReference type="OrthoDB" id="9810270at2"/>
<dbReference type="GO" id="GO:0005886">
    <property type="term" value="C:plasma membrane"/>
    <property type="evidence" value="ECO:0007669"/>
    <property type="project" value="TreeGrafter"/>
</dbReference>
<organism evidence="4 5">
    <name type="scientific">Paenibacillus antri</name>
    <dbReference type="NCBI Taxonomy" id="2582848"/>
    <lineage>
        <taxon>Bacteria</taxon>
        <taxon>Bacillati</taxon>
        <taxon>Bacillota</taxon>
        <taxon>Bacilli</taxon>
        <taxon>Bacillales</taxon>
        <taxon>Paenibacillaceae</taxon>
        <taxon>Paenibacillus</taxon>
    </lineage>
</organism>
<keyword evidence="2" id="KW-1133">Transmembrane helix</keyword>
<evidence type="ECO:0000313" key="4">
    <source>
        <dbReference type="EMBL" id="TLS48788.1"/>
    </source>
</evidence>
<dbReference type="AlphaFoldDB" id="A0A5R9G5L4"/>
<feature type="transmembrane region" description="Helical" evidence="2">
    <location>
        <begin position="160"/>
        <end position="178"/>
    </location>
</feature>
<dbReference type="InterPro" id="IPR051311">
    <property type="entry name" value="DedA_domain"/>
</dbReference>
<sequence length="208" mass="22281">MDSIAEFLKQFGALGLFVHSMIDAIFFPIPAFFTQVSLSMIDPQAALQLATVGFIGCLLGTPVGYGIGRLSGKVLLHKFLKKKWVDSATAMFGKNGEAAVMIGAFTPIPFKVFTILSGGLNFPLWKLMVYAAIGRAAKFYIVGSLFYMYGRAAEGMVKQVSMYVFLIAVPVLLIGLFVKRKLANRAKAKGAAGGKATVAAQASHSEEA</sequence>